<feature type="compositionally biased region" description="Acidic residues" evidence="7">
    <location>
        <begin position="496"/>
        <end position="516"/>
    </location>
</feature>
<dbReference type="FunFam" id="1.10.10.10:FF:000322">
    <property type="entry name" value="Probable disease resistance protein At1g63360"/>
    <property type="match status" value="1"/>
</dbReference>
<feature type="domain" description="Disease resistance R13L4/SHOC-2-like LRR" evidence="10">
    <location>
        <begin position="911"/>
        <end position="1235"/>
    </location>
</feature>
<dbReference type="Proteomes" id="UP000006591">
    <property type="component" value="Chromosome 11"/>
</dbReference>
<dbReference type="InterPro" id="IPR038005">
    <property type="entry name" value="RX-like_CC"/>
</dbReference>
<feature type="domain" description="Disease resistance N-terminal" evidence="8">
    <location>
        <begin position="7"/>
        <end position="89"/>
    </location>
</feature>
<feature type="domain" description="Disease resistance protein winged helix" evidence="9">
    <location>
        <begin position="810"/>
        <end position="881"/>
    </location>
</feature>
<dbReference type="InterPro" id="IPR041118">
    <property type="entry name" value="Rx_N"/>
</dbReference>
<feature type="compositionally biased region" description="Acidic residues" evidence="7">
    <location>
        <begin position="416"/>
        <end position="437"/>
    </location>
</feature>
<organism evidence="11">
    <name type="scientific">Oryza nivara</name>
    <name type="common">Indian wild rice</name>
    <name type="synonym">Oryza sativa f. spontanea</name>
    <dbReference type="NCBI Taxonomy" id="4536"/>
    <lineage>
        <taxon>Eukaryota</taxon>
        <taxon>Viridiplantae</taxon>
        <taxon>Streptophyta</taxon>
        <taxon>Embryophyta</taxon>
        <taxon>Tracheophyta</taxon>
        <taxon>Spermatophyta</taxon>
        <taxon>Magnoliopsida</taxon>
        <taxon>Liliopsida</taxon>
        <taxon>Poales</taxon>
        <taxon>Poaceae</taxon>
        <taxon>BOP clade</taxon>
        <taxon>Oryzoideae</taxon>
        <taxon>Oryzeae</taxon>
        <taxon>Oryzinae</taxon>
        <taxon>Oryza</taxon>
    </lineage>
</organism>
<dbReference type="HOGENOM" id="CLU_000837_7_3_1"/>
<evidence type="ECO:0000256" key="5">
    <source>
        <dbReference type="ARBA" id="ARBA00022821"/>
    </source>
</evidence>
<dbReference type="STRING" id="4536.A0A0E0J3W8"/>
<dbReference type="Pfam" id="PF18052">
    <property type="entry name" value="Rx_N"/>
    <property type="match status" value="1"/>
</dbReference>
<evidence type="ECO:0000256" key="1">
    <source>
        <dbReference type="ARBA" id="ARBA00008894"/>
    </source>
</evidence>
<dbReference type="GO" id="GO:0042742">
    <property type="term" value="P:defense response to bacterium"/>
    <property type="evidence" value="ECO:0007669"/>
    <property type="project" value="UniProtKB-ARBA"/>
</dbReference>
<dbReference type="Pfam" id="PF23598">
    <property type="entry name" value="LRR_14"/>
    <property type="match status" value="1"/>
</dbReference>
<dbReference type="InterPro" id="IPR032675">
    <property type="entry name" value="LRR_dom_sf"/>
</dbReference>
<evidence type="ECO:0000313" key="12">
    <source>
        <dbReference type="Proteomes" id="UP000006591"/>
    </source>
</evidence>
<keyword evidence="5" id="KW-0611">Plant defense</keyword>
<dbReference type="InterPro" id="IPR036388">
    <property type="entry name" value="WH-like_DNA-bd_sf"/>
</dbReference>
<evidence type="ECO:0000256" key="3">
    <source>
        <dbReference type="ARBA" id="ARBA00022737"/>
    </source>
</evidence>
<dbReference type="InterPro" id="IPR058922">
    <property type="entry name" value="WHD_DRP"/>
</dbReference>
<dbReference type="InterPro" id="IPR044974">
    <property type="entry name" value="Disease_R_plants"/>
</dbReference>
<dbReference type="Gene3D" id="1.20.5.4130">
    <property type="match status" value="1"/>
</dbReference>
<evidence type="ECO:0000256" key="7">
    <source>
        <dbReference type="SAM" id="MobiDB-lite"/>
    </source>
</evidence>
<evidence type="ECO:0000313" key="11">
    <source>
        <dbReference type="EnsemblPlants" id="ONIVA11G18590.1"/>
    </source>
</evidence>
<keyword evidence="6" id="KW-0175">Coiled coil</keyword>
<comment type="similarity">
    <text evidence="1">Belongs to the disease resistance NB-LRR family.</text>
</comment>
<dbReference type="InterPro" id="IPR055414">
    <property type="entry name" value="LRR_R13L4/SHOC2-like"/>
</dbReference>
<evidence type="ECO:0000259" key="9">
    <source>
        <dbReference type="Pfam" id="PF23559"/>
    </source>
</evidence>
<feature type="region of interest" description="Disordered" evidence="7">
    <location>
        <begin position="577"/>
        <end position="611"/>
    </location>
</feature>
<dbReference type="PANTHER" id="PTHR23155">
    <property type="entry name" value="DISEASE RESISTANCE PROTEIN RP"/>
    <property type="match status" value="1"/>
</dbReference>
<dbReference type="SUPFAM" id="SSF52058">
    <property type="entry name" value="L domain-like"/>
    <property type="match status" value="1"/>
</dbReference>
<dbReference type="GO" id="GO:0009626">
    <property type="term" value="P:plant-type hypersensitive response"/>
    <property type="evidence" value="ECO:0007669"/>
    <property type="project" value="UniProtKB-ARBA"/>
</dbReference>
<feature type="region of interest" description="Disordered" evidence="7">
    <location>
        <begin position="383"/>
        <end position="526"/>
    </location>
</feature>
<dbReference type="Gene3D" id="1.10.10.10">
    <property type="entry name" value="Winged helix-like DNA-binding domain superfamily/Winged helix DNA-binding domain"/>
    <property type="match status" value="1"/>
</dbReference>
<feature type="compositionally biased region" description="Basic and acidic residues" evidence="7">
    <location>
        <begin position="391"/>
        <end position="415"/>
    </location>
</feature>
<reference evidence="11" key="1">
    <citation type="submission" date="2015-04" db="UniProtKB">
        <authorList>
            <consortium name="EnsemblPlants"/>
        </authorList>
    </citation>
    <scope>IDENTIFICATION</scope>
    <source>
        <strain evidence="11">SL10</strain>
    </source>
</reference>
<dbReference type="OMA" id="HLWWAYW"/>
<dbReference type="Gene3D" id="3.80.10.10">
    <property type="entry name" value="Ribonuclease Inhibitor"/>
    <property type="match status" value="1"/>
</dbReference>
<dbReference type="SUPFAM" id="SSF52047">
    <property type="entry name" value="RNI-like"/>
    <property type="match status" value="1"/>
</dbReference>
<dbReference type="PANTHER" id="PTHR23155:SF1062">
    <property type="entry name" value="OS11G0579400 PROTEIN"/>
    <property type="match status" value="1"/>
</dbReference>
<evidence type="ECO:0000259" key="8">
    <source>
        <dbReference type="Pfam" id="PF18052"/>
    </source>
</evidence>
<dbReference type="GO" id="GO:0002758">
    <property type="term" value="P:innate immune response-activating signaling pathway"/>
    <property type="evidence" value="ECO:0007669"/>
    <property type="project" value="UniProtKB-ARBA"/>
</dbReference>
<name>A0A0E0J3W8_ORYNI</name>
<proteinExistence type="inferred from homology"/>
<keyword evidence="12" id="KW-1185">Reference proteome</keyword>
<accession>A0A0E0J3W8</accession>
<dbReference type="SUPFAM" id="SSF52540">
    <property type="entry name" value="P-loop containing nucleoside triphosphate hydrolases"/>
    <property type="match status" value="1"/>
</dbReference>
<evidence type="ECO:0000256" key="6">
    <source>
        <dbReference type="ARBA" id="ARBA00023054"/>
    </source>
</evidence>
<evidence type="ECO:0000256" key="4">
    <source>
        <dbReference type="ARBA" id="ARBA00022741"/>
    </source>
</evidence>
<dbReference type="Pfam" id="PF23559">
    <property type="entry name" value="WHD_DRP"/>
    <property type="match status" value="1"/>
</dbReference>
<sequence>MTELASGAVSSLLEVIGNEAALLGGVRDDVQFIKEEMESMHSFLGHLARSAPQGGEHDEQVRTWMKQVRLLAQDCNNCIDLYVYSGNPEIHRAKGRLRRHLWWAYWYPRKMVARHHAAIKLRQLKDRARDVGERRMRYGVEVPATTKAAAPDAASGYPAGDDEEDYEHQLEPPALEVYVSKKLLEWVGGVPMGAIETLSIAVVAPDTDNKEVLDLAHETLVAPGYYYGCSITVDVPAVHADFLPLRPKEILYYILRVFEPESQKHVTDEGDPWQEHYNIYCGKKRVLHKIKRNIEKMNIYNKLDKIKSDIKDGQHKSGKQLLLELQKKGVDQVDLHVLLQLLLLQSQQDQAKNKAVDMYKLPEWNDNNIKKIARKLKKHMEADEELNEQISVEKRTTKQGGESKEEKDKGDGDREDKEEENEKENDEGEQDGEEEGKEEERKDKKKGEERKEEEHHEKQEHEKEKEVEEERKEEQNEEKEEREGTKEEQVGGDKIENDDDDDEEEEEEEEEEEDDDPIHLHEDQYIQILREVFPNIASSKAQQQDKSEAKQAIKTAMTTLDEVQIKQMINEAIALRELEGGKPDRNQATGEPNVPPDKNEPIGEHESVPDQNEAYFEEIELKIEEIKKEFKEQLKIKGIVDKIKHHLQGECPLIILKVDDMMDGSKWEEFRKALSLLECSADALIFTTESTDQAKGYCYPPREPIDHCSHVGLYHYTVLKLTSKQKNKSNYDPQIFLNILKECEGHEFCMRIFTHAVYANPKKSTEELRKLHSILQDSQKSFDAIAKNMLMYSYNDLPKEYKSCLLYLAIFPKGQKIRRSTLIGRWVAEGLTFKEDWPSSVRQANQCFDALIRRWLVYPANIGATGKIKSCVVGDLVHGFITTIARKQHIVETRLSHHLARHFSIFNDLRLRSSDGIHTFLQSLSQSSRVSLLKVLDLEGCQCFGGKNQRYLKDICSKMLLLKYLGLKGTDINQLPSEINCLRELEVLDIRETMVPANATVKVLLLKLKRLLAGHIDPSQRNFGTSVHIPHKIDKMVNIEVLSNVKAQRRDDLEDIGKLWQLRKLGVVIDDKKSHLGNLLKAISDLHECLRSLSITIPATTLNGTLSSPELPDDIGSRIEHHPKILESLSIRGARHLFPLLTRGGNNKLAKVTLSGTPLNQDDLKVLAKLPKLQCVRLRHISCTESVLIFKEDDFECLKYLLIEGSNLTNITFEDGAARELEKMVLSSTGIESISGVDELPKFEELELNNNSCGRLLSSFHNAKQIAKLTLHGTLLKQDDLQIIAKELKIRCLVLLDKFLDGSQNQITFEKEEFIWLNLLIVDRSAITKIDFTSGSAPRLEKIIWSHFTSLSGIDNLPRLKELEFNGKVVPKEVKEAIENNNRINLKCNEP</sequence>
<keyword evidence="2" id="KW-0433">Leucine-rich repeat</keyword>
<dbReference type="InterPro" id="IPR027417">
    <property type="entry name" value="P-loop_NTPase"/>
</dbReference>
<dbReference type="Gramene" id="ONIVA11G18590.1">
    <property type="protein sequence ID" value="ONIVA11G18590.1"/>
    <property type="gene ID" value="ONIVA11G18590"/>
</dbReference>
<dbReference type="GO" id="GO:0000166">
    <property type="term" value="F:nucleotide binding"/>
    <property type="evidence" value="ECO:0007669"/>
    <property type="project" value="UniProtKB-KW"/>
</dbReference>
<reference evidence="11" key="2">
    <citation type="submission" date="2018-04" db="EMBL/GenBank/DDBJ databases">
        <title>OnivRS2 (Oryza nivara Reference Sequence Version 2).</title>
        <authorList>
            <person name="Zhang J."/>
            <person name="Kudrna D."/>
            <person name="Lee S."/>
            <person name="Talag J."/>
            <person name="Rajasekar S."/>
            <person name="Welchert J."/>
            <person name="Hsing Y.-I."/>
            <person name="Wing R.A."/>
        </authorList>
    </citation>
    <scope>NUCLEOTIDE SEQUENCE [LARGE SCALE GENOMIC DNA]</scope>
    <source>
        <strain evidence="11">SL10</strain>
    </source>
</reference>
<dbReference type="CDD" id="cd14798">
    <property type="entry name" value="RX-CC_like"/>
    <property type="match status" value="1"/>
</dbReference>
<dbReference type="eggNOG" id="KOG4658">
    <property type="taxonomic scope" value="Eukaryota"/>
</dbReference>
<feature type="compositionally biased region" description="Basic and acidic residues" evidence="7">
    <location>
        <begin position="438"/>
        <end position="495"/>
    </location>
</feature>
<evidence type="ECO:0000256" key="2">
    <source>
        <dbReference type="ARBA" id="ARBA00022614"/>
    </source>
</evidence>
<evidence type="ECO:0000259" key="10">
    <source>
        <dbReference type="Pfam" id="PF23598"/>
    </source>
</evidence>
<keyword evidence="3" id="KW-0677">Repeat</keyword>
<dbReference type="EnsemblPlants" id="ONIVA11G18590.1">
    <property type="protein sequence ID" value="ONIVA11G18590.1"/>
    <property type="gene ID" value="ONIVA11G18590"/>
</dbReference>
<protein>
    <submittedName>
        <fullName evidence="11">Uncharacterized protein</fullName>
    </submittedName>
</protein>
<feature type="compositionally biased region" description="Basic and acidic residues" evidence="7">
    <location>
        <begin position="597"/>
        <end position="608"/>
    </location>
</feature>
<keyword evidence="4" id="KW-0547">Nucleotide-binding</keyword>